<dbReference type="GO" id="GO:0004364">
    <property type="term" value="F:glutathione transferase activity"/>
    <property type="evidence" value="ECO:0007669"/>
    <property type="project" value="TreeGrafter"/>
</dbReference>
<dbReference type="OrthoDB" id="414243at2759"/>
<dbReference type="InterPro" id="IPR040079">
    <property type="entry name" value="Glutathione_S-Trfase"/>
</dbReference>
<dbReference type="PROSITE" id="PS50404">
    <property type="entry name" value="GST_NTER"/>
    <property type="match status" value="1"/>
</dbReference>
<reference evidence="2" key="1">
    <citation type="submission" date="2018-11" db="EMBL/GenBank/DDBJ databases">
        <authorList>
            <consortium name="Pathogen Informatics"/>
        </authorList>
    </citation>
    <scope>NUCLEOTIDE SEQUENCE [LARGE SCALE GENOMIC DNA]</scope>
</reference>
<accession>A0A3P8AVA7</accession>
<sequence>MTRNTRIRSPTSTFNRGEPIRLIFAYFDVQCEDNRITQEDWPKFKPDSPMGQAPYLVVDDGKLALCQMQAICRYLAKSLRPNDYFAGATKSDSARCDMYVEAFMDLYTLGVERAFEKDPEMKAKKDEKFKSQRPVRLELLQDHLKKNGGQCFVGRKASSCKPMYFASIPRQ</sequence>
<dbReference type="SUPFAM" id="SSF52833">
    <property type="entry name" value="Thioredoxin-like"/>
    <property type="match status" value="1"/>
</dbReference>
<protein>
    <recommendedName>
        <fullName evidence="1">GST N-terminal domain-containing protein</fullName>
    </recommendedName>
</protein>
<dbReference type="InterPro" id="IPR036282">
    <property type="entry name" value="Glutathione-S-Trfase_C_sf"/>
</dbReference>
<dbReference type="SFLD" id="SFLDS00019">
    <property type="entry name" value="Glutathione_Transferase_(cytos"/>
    <property type="match status" value="1"/>
</dbReference>
<dbReference type="InterPro" id="IPR050213">
    <property type="entry name" value="GST_superfamily"/>
</dbReference>
<dbReference type="Gene3D" id="1.20.1050.10">
    <property type="match status" value="1"/>
</dbReference>
<name>A0A3P8AVA7_HELPZ</name>
<dbReference type="AlphaFoldDB" id="A0A3P8AVA7"/>
<dbReference type="CDD" id="cd03039">
    <property type="entry name" value="GST_N_Sigma_like"/>
    <property type="match status" value="1"/>
</dbReference>
<dbReference type="PANTHER" id="PTHR11571:SF150">
    <property type="entry name" value="GLUTATHIONE S-TRANSFERASE"/>
    <property type="match status" value="1"/>
</dbReference>
<dbReference type="GO" id="GO:0006749">
    <property type="term" value="P:glutathione metabolic process"/>
    <property type="evidence" value="ECO:0007669"/>
    <property type="project" value="TreeGrafter"/>
</dbReference>
<feature type="domain" description="GST N-terminal" evidence="1">
    <location>
        <begin position="4"/>
        <end position="83"/>
    </location>
</feature>
<dbReference type="SUPFAM" id="SSF47616">
    <property type="entry name" value="GST C-terminal domain-like"/>
    <property type="match status" value="1"/>
</dbReference>
<organism evidence="2">
    <name type="scientific">Heligmosomoides polygyrus</name>
    <name type="common">Parasitic roundworm</name>
    <dbReference type="NCBI Taxonomy" id="6339"/>
    <lineage>
        <taxon>Eukaryota</taxon>
        <taxon>Metazoa</taxon>
        <taxon>Ecdysozoa</taxon>
        <taxon>Nematoda</taxon>
        <taxon>Chromadorea</taxon>
        <taxon>Rhabditida</taxon>
        <taxon>Rhabditina</taxon>
        <taxon>Rhabditomorpha</taxon>
        <taxon>Strongyloidea</taxon>
        <taxon>Heligmosomidae</taxon>
        <taxon>Heligmosomoides</taxon>
    </lineage>
</organism>
<dbReference type="InterPro" id="IPR004045">
    <property type="entry name" value="Glutathione_S-Trfase_N"/>
</dbReference>
<dbReference type="PANTHER" id="PTHR11571">
    <property type="entry name" value="GLUTATHIONE S-TRANSFERASE"/>
    <property type="match status" value="1"/>
</dbReference>
<dbReference type="InterPro" id="IPR036249">
    <property type="entry name" value="Thioredoxin-like_sf"/>
</dbReference>
<dbReference type="Gene3D" id="3.40.30.10">
    <property type="entry name" value="Glutaredoxin"/>
    <property type="match status" value="1"/>
</dbReference>
<proteinExistence type="predicted"/>
<gene>
    <name evidence="2" type="ORF">HPBE_LOCUS20134</name>
</gene>
<dbReference type="Pfam" id="PF02798">
    <property type="entry name" value="GST_N"/>
    <property type="match status" value="1"/>
</dbReference>
<dbReference type="EMBL" id="UZAH01031889">
    <property type="protein sequence ID" value="VDP18422.1"/>
    <property type="molecule type" value="Genomic_DNA"/>
</dbReference>
<evidence type="ECO:0000313" key="2">
    <source>
        <dbReference type="EMBL" id="VDP18422.1"/>
    </source>
</evidence>
<evidence type="ECO:0000259" key="1">
    <source>
        <dbReference type="PROSITE" id="PS50404"/>
    </source>
</evidence>